<comment type="caution">
    <text evidence="9">The sequence shown here is derived from an EMBL/GenBank/DDBJ whole genome shotgun (WGS) entry which is preliminary data.</text>
</comment>
<dbReference type="RefSeq" id="WP_006010470.1">
    <property type="nucleotide sequence ID" value="NZ_BAEQ01000023.1"/>
</dbReference>
<feature type="chain" id="PRO_5003900927" evidence="8">
    <location>
        <begin position="22"/>
        <end position="155"/>
    </location>
</feature>
<keyword evidence="3 6" id="KW-0479">Metal-binding</keyword>
<dbReference type="InterPro" id="IPR012127">
    <property type="entry name" value="Cyt_c_prime"/>
</dbReference>
<keyword evidence="8" id="KW-0732">Signal</keyword>
<dbReference type="PRINTS" id="PR00608">
    <property type="entry name" value="CYTCHROMECII"/>
</dbReference>
<dbReference type="AlphaFoldDB" id="K6ZHJ1"/>
<accession>K6ZHJ1</accession>
<feature type="binding site" description="covalent" evidence="7">
    <location>
        <position position="145"/>
    </location>
    <ligand>
        <name>heme c</name>
        <dbReference type="ChEBI" id="CHEBI:61717"/>
    </ligand>
</feature>
<dbReference type="EMBL" id="BAEQ01000023">
    <property type="protein sequence ID" value="GAC28363.1"/>
    <property type="molecule type" value="Genomic_DNA"/>
</dbReference>
<evidence type="ECO:0000256" key="4">
    <source>
        <dbReference type="ARBA" id="ARBA00022982"/>
    </source>
</evidence>
<reference evidence="10" key="1">
    <citation type="journal article" date="2014" name="Environ. Microbiol.">
        <title>Comparative genomics of the marine bacterial genus Glaciecola reveals the high degree of genomic diversity and genomic characteristic for cold adaptation.</title>
        <authorList>
            <person name="Qin Q.L."/>
            <person name="Xie B.B."/>
            <person name="Yu Y."/>
            <person name="Shu Y.L."/>
            <person name="Rong J.C."/>
            <person name="Zhang Y.J."/>
            <person name="Zhao D.L."/>
            <person name="Chen X.L."/>
            <person name="Zhang X.Y."/>
            <person name="Chen B."/>
            <person name="Zhou B.C."/>
            <person name="Zhang Y.Z."/>
        </authorList>
    </citation>
    <scope>NUCLEOTIDE SEQUENCE [LARGE SCALE GENOMIC DNA]</scope>
    <source>
        <strain evidence="10">ACAM 615</strain>
    </source>
</reference>
<evidence type="ECO:0000313" key="9">
    <source>
        <dbReference type="EMBL" id="GAC28363.1"/>
    </source>
</evidence>
<keyword evidence="1" id="KW-0813">Transport</keyword>
<evidence type="ECO:0000313" key="10">
    <source>
        <dbReference type="Proteomes" id="UP000006251"/>
    </source>
</evidence>
<dbReference type="GO" id="GO:0020037">
    <property type="term" value="F:heme binding"/>
    <property type="evidence" value="ECO:0007669"/>
    <property type="project" value="InterPro"/>
</dbReference>
<dbReference type="InterPro" id="IPR010980">
    <property type="entry name" value="Cyt_c/b562"/>
</dbReference>
<proteinExistence type="predicted"/>
<dbReference type="GO" id="GO:0005506">
    <property type="term" value="F:iron ion binding"/>
    <property type="evidence" value="ECO:0007669"/>
    <property type="project" value="InterPro"/>
</dbReference>
<evidence type="ECO:0000256" key="7">
    <source>
        <dbReference type="PIRSR" id="PIRSR000027-2"/>
    </source>
</evidence>
<dbReference type="GO" id="GO:0022900">
    <property type="term" value="P:electron transport chain"/>
    <property type="evidence" value="ECO:0007669"/>
    <property type="project" value="InterPro"/>
</dbReference>
<comment type="PTM">
    <text evidence="7">Binds 1 heme group per subunit.</text>
</comment>
<dbReference type="GO" id="GO:0009055">
    <property type="term" value="F:electron transfer activity"/>
    <property type="evidence" value="ECO:0007669"/>
    <property type="project" value="InterPro"/>
</dbReference>
<dbReference type="PROSITE" id="PS51009">
    <property type="entry name" value="CYTCII"/>
    <property type="match status" value="1"/>
</dbReference>
<dbReference type="Pfam" id="PF01322">
    <property type="entry name" value="Cytochrom_C_2"/>
    <property type="match status" value="1"/>
</dbReference>
<protein>
    <submittedName>
        <fullName evidence="9">Cytochrome c</fullName>
    </submittedName>
</protein>
<dbReference type="STRING" id="1121922.GCA_000428905_00803"/>
<feature type="signal peptide" evidence="8">
    <location>
        <begin position="1"/>
        <end position="21"/>
    </location>
</feature>
<dbReference type="PIRSF" id="PIRSF000027">
    <property type="entry name" value="Cytc_c_prime"/>
    <property type="match status" value="1"/>
</dbReference>
<feature type="binding site" description="covalent" evidence="7">
    <location>
        <position position="148"/>
    </location>
    <ligand>
        <name>heme c</name>
        <dbReference type="ChEBI" id="CHEBI:61717"/>
    </ligand>
</feature>
<evidence type="ECO:0000256" key="6">
    <source>
        <dbReference type="PIRSR" id="PIRSR000027-1"/>
    </source>
</evidence>
<dbReference type="OrthoDB" id="5520910at2"/>
<evidence type="ECO:0000256" key="3">
    <source>
        <dbReference type="ARBA" id="ARBA00022723"/>
    </source>
</evidence>
<name>K6ZHJ1_9ALTE</name>
<keyword evidence="10" id="KW-1185">Reference proteome</keyword>
<evidence type="ECO:0000256" key="8">
    <source>
        <dbReference type="SAM" id="SignalP"/>
    </source>
</evidence>
<dbReference type="InterPro" id="IPR002321">
    <property type="entry name" value="Cyt_c_II"/>
</dbReference>
<evidence type="ECO:0000256" key="5">
    <source>
        <dbReference type="ARBA" id="ARBA00023004"/>
    </source>
</evidence>
<dbReference type="GO" id="GO:0042597">
    <property type="term" value="C:periplasmic space"/>
    <property type="evidence" value="ECO:0007669"/>
    <property type="project" value="InterPro"/>
</dbReference>
<dbReference type="Proteomes" id="UP000006251">
    <property type="component" value="Unassembled WGS sequence"/>
</dbReference>
<keyword evidence="2 7" id="KW-0349">Heme</keyword>
<sequence length="155" mass="17209">MKKTLISLALVATLVTPLVFAKEASSEKQANTAVDFRKAVLQLVRSNMGPLGGMAKGQIDYDPEVIKTNALRIQQLSLMMGDYFELDTRKFPVKTHALDIIWEEMDDFKSKTQDLVDAATNLQKVALANDEDNYRKAIGALGATCKACHDKFKKD</sequence>
<feature type="binding site" description="axial binding residue" evidence="6">
    <location>
        <position position="149"/>
    </location>
    <ligand>
        <name>heme c</name>
        <dbReference type="ChEBI" id="CHEBI:61717"/>
    </ligand>
    <ligandPart>
        <name>Fe</name>
        <dbReference type="ChEBI" id="CHEBI:18248"/>
    </ligandPart>
</feature>
<organism evidence="9 10">
    <name type="scientific">Brumicola pallidula DSM 14239 = ACAM 615</name>
    <dbReference type="NCBI Taxonomy" id="1121922"/>
    <lineage>
        <taxon>Bacteria</taxon>
        <taxon>Pseudomonadati</taxon>
        <taxon>Pseudomonadota</taxon>
        <taxon>Gammaproteobacteria</taxon>
        <taxon>Alteromonadales</taxon>
        <taxon>Alteromonadaceae</taxon>
        <taxon>Brumicola</taxon>
    </lineage>
</organism>
<evidence type="ECO:0000256" key="1">
    <source>
        <dbReference type="ARBA" id="ARBA00022448"/>
    </source>
</evidence>
<keyword evidence="5 6" id="KW-0408">Iron</keyword>
<dbReference type="Gene3D" id="1.20.120.10">
    <property type="entry name" value="Cytochrome c/b562"/>
    <property type="match status" value="1"/>
</dbReference>
<evidence type="ECO:0000256" key="2">
    <source>
        <dbReference type="ARBA" id="ARBA00022617"/>
    </source>
</evidence>
<keyword evidence="4" id="KW-0249">Electron transport</keyword>
<gene>
    <name evidence="9" type="ORF">GPAL_1496</name>
</gene>
<dbReference type="SUPFAM" id="SSF47175">
    <property type="entry name" value="Cytochromes"/>
    <property type="match status" value="1"/>
</dbReference>
<dbReference type="InterPro" id="IPR015984">
    <property type="entry name" value="Cyt_c_prime_subgr"/>
</dbReference>